<reference evidence="3" key="2">
    <citation type="submission" date="2021-09" db="EMBL/GenBank/DDBJ databases">
        <authorList>
            <person name="Gilroy R."/>
        </authorList>
    </citation>
    <scope>NUCLEOTIDE SEQUENCE</scope>
    <source>
        <strain evidence="3">ChiHjej13B12-14962</strain>
    </source>
</reference>
<reference evidence="3" key="1">
    <citation type="journal article" date="2021" name="PeerJ">
        <title>Extensive microbial diversity within the chicken gut microbiome revealed by metagenomics and culture.</title>
        <authorList>
            <person name="Gilroy R."/>
            <person name="Ravi A."/>
            <person name="Getino M."/>
            <person name="Pursley I."/>
            <person name="Horton D.L."/>
            <person name="Alikhan N.F."/>
            <person name="Baker D."/>
            <person name="Gharbi K."/>
            <person name="Hall N."/>
            <person name="Watson M."/>
            <person name="Adriaenssens E.M."/>
            <person name="Foster-Nyarko E."/>
            <person name="Jarju S."/>
            <person name="Secka A."/>
            <person name="Antonio M."/>
            <person name="Oren A."/>
            <person name="Chaudhuri R.R."/>
            <person name="La Ragione R."/>
            <person name="Hildebrand F."/>
            <person name="Pallen M.J."/>
        </authorList>
    </citation>
    <scope>NUCLEOTIDE SEQUENCE</scope>
    <source>
        <strain evidence="3">ChiHjej13B12-14962</strain>
    </source>
</reference>
<sequence>MPPDTTQAPAPASEPRINHSNTYNKNRTVARKAGVAPVRRGDPGCEKHPERDSDGIGCE</sequence>
<dbReference type="EMBL" id="DYXC01000042">
    <property type="protein sequence ID" value="HJF13816.1"/>
    <property type="molecule type" value="Genomic_DNA"/>
</dbReference>
<proteinExistence type="predicted"/>
<name>A0A921FLT2_9MICC</name>
<evidence type="ECO:0000259" key="2">
    <source>
        <dbReference type="SMART" id="SM00894"/>
    </source>
</evidence>
<organism evidence="3 4">
    <name type="scientific">Enteractinococcus helveticum</name>
    <dbReference type="NCBI Taxonomy" id="1837282"/>
    <lineage>
        <taxon>Bacteria</taxon>
        <taxon>Bacillati</taxon>
        <taxon>Actinomycetota</taxon>
        <taxon>Actinomycetes</taxon>
        <taxon>Micrococcales</taxon>
        <taxon>Micrococcaceae</taxon>
    </lineage>
</organism>
<evidence type="ECO:0000313" key="3">
    <source>
        <dbReference type="EMBL" id="HJF13816.1"/>
    </source>
</evidence>
<evidence type="ECO:0000256" key="1">
    <source>
        <dbReference type="SAM" id="MobiDB-lite"/>
    </source>
</evidence>
<feature type="domain" description="Excalibur calcium-binding" evidence="2">
    <location>
        <begin position="23"/>
        <end position="59"/>
    </location>
</feature>
<gene>
    <name evidence="3" type="ORF">K8V32_03295</name>
</gene>
<dbReference type="AlphaFoldDB" id="A0A921FLT2"/>
<evidence type="ECO:0000313" key="4">
    <source>
        <dbReference type="Proteomes" id="UP000703315"/>
    </source>
</evidence>
<dbReference type="RefSeq" id="WP_303902855.1">
    <property type="nucleotide sequence ID" value="NZ_DYXC01000042.1"/>
</dbReference>
<accession>A0A921FLT2</accession>
<comment type="caution">
    <text evidence="3">The sequence shown here is derived from an EMBL/GenBank/DDBJ whole genome shotgun (WGS) entry which is preliminary data.</text>
</comment>
<dbReference type="SMART" id="SM00894">
    <property type="entry name" value="Excalibur"/>
    <property type="match status" value="1"/>
</dbReference>
<feature type="compositionally biased region" description="Basic and acidic residues" evidence="1">
    <location>
        <begin position="39"/>
        <end position="59"/>
    </location>
</feature>
<dbReference type="Pfam" id="PF05901">
    <property type="entry name" value="Excalibur"/>
    <property type="match status" value="1"/>
</dbReference>
<dbReference type="InterPro" id="IPR008613">
    <property type="entry name" value="Excalibur_Ca-bd_domain"/>
</dbReference>
<protein>
    <submittedName>
        <fullName evidence="3">Excalibur calcium-binding domain-containing protein</fullName>
    </submittedName>
</protein>
<feature type="compositionally biased region" description="Polar residues" evidence="1">
    <location>
        <begin position="18"/>
        <end position="27"/>
    </location>
</feature>
<feature type="region of interest" description="Disordered" evidence="1">
    <location>
        <begin position="1"/>
        <end position="59"/>
    </location>
</feature>
<dbReference type="Proteomes" id="UP000703315">
    <property type="component" value="Unassembled WGS sequence"/>
</dbReference>